<sequence>MIAMTVLLAATCCRHMPIARALPRAGIIAGRRRGQRRTSEAVPLLDAFPCESDGGGEGGEGASSDEFLLDAIIENSSSSSGPDDLDGDESDNIRLGRRIVVVEKTDLDDRGDNPEEILTDEFGDRVDFAIRHRRHDVHGRAYCCILSSFAIIAVEWIRTYIYIPIREVFMKFKRLYECMNGGCDNHRRGKCGKRGRSVAFRPSSDGGMAGNDGSKFQNRFVSIASHKRPPPVVDKSSVDLPPWKMSPSIATASRPRAEARQILSRLERRQSSSILFASDGTKVKAPMELLNGSRMTRLNKEEER</sequence>
<evidence type="ECO:0000313" key="2">
    <source>
        <dbReference type="Proteomes" id="UP001530315"/>
    </source>
</evidence>
<dbReference type="Proteomes" id="UP001530315">
    <property type="component" value="Unassembled WGS sequence"/>
</dbReference>
<accession>A0ABD3MX15</accession>
<gene>
    <name evidence="1" type="ORF">ACHAW5_000365</name>
</gene>
<comment type="caution">
    <text evidence="1">The sequence shown here is derived from an EMBL/GenBank/DDBJ whole genome shotgun (WGS) entry which is preliminary data.</text>
</comment>
<name>A0ABD3MX15_9STRA</name>
<protein>
    <submittedName>
        <fullName evidence="1">Uncharacterized protein</fullName>
    </submittedName>
</protein>
<dbReference type="AlphaFoldDB" id="A0ABD3MX15"/>
<dbReference type="EMBL" id="JALLAZ020001677">
    <property type="protein sequence ID" value="KAL3768468.1"/>
    <property type="molecule type" value="Genomic_DNA"/>
</dbReference>
<evidence type="ECO:0000313" key="1">
    <source>
        <dbReference type="EMBL" id="KAL3768468.1"/>
    </source>
</evidence>
<organism evidence="1 2">
    <name type="scientific">Stephanodiscus triporus</name>
    <dbReference type="NCBI Taxonomy" id="2934178"/>
    <lineage>
        <taxon>Eukaryota</taxon>
        <taxon>Sar</taxon>
        <taxon>Stramenopiles</taxon>
        <taxon>Ochrophyta</taxon>
        <taxon>Bacillariophyta</taxon>
        <taxon>Coscinodiscophyceae</taxon>
        <taxon>Thalassiosirophycidae</taxon>
        <taxon>Stephanodiscales</taxon>
        <taxon>Stephanodiscaceae</taxon>
        <taxon>Stephanodiscus</taxon>
    </lineage>
</organism>
<reference evidence="1 2" key="1">
    <citation type="submission" date="2024-10" db="EMBL/GenBank/DDBJ databases">
        <title>Updated reference genomes for cyclostephanoid diatoms.</title>
        <authorList>
            <person name="Roberts W.R."/>
            <person name="Alverson A.J."/>
        </authorList>
    </citation>
    <scope>NUCLEOTIDE SEQUENCE [LARGE SCALE GENOMIC DNA]</scope>
    <source>
        <strain evidence="1 2">AJA276-08</strain>
    </source>
</reference>
<proteinExistence type="predicted"/>
<keyword evidence="2" id="KW-1185">Reference proteome</keyword>